<feature type="region of interest" description="Disordered" evidence="8">
    <location>
        <begin position="279"/>
        <end position="298"/>
    </location>
</feature>
<evidence type="ECO:0000256" key="5">
    <source>
        <dbReference type="ARBA" id="ARBA00022723"/>
    </source>
</evidence>
<dbReference type="InterPro" id="IPR027806">
    <property type="entry name" value="HARBI1_dom"/>
</dbReference>
<dbReference type="GO" id="GO:0016787">
    <property type="term" value="F:hydrolase activity"/>
    <property type="evidence" value="ECO:0007669"/>
    <property type="project" value="UniProtKB-KW"/>
</dbReference>
<dbReference type="PANTHER" id="PTHR22930:SF269">
    <property type="entry name" value="NUCLEASE HARBI1-LIKE PROTEIN"/>
    <property type="match status" value="1"/>
</dbReference>
<dbReference type="EMBL" id="JAWDGP010006058">
    <property type="protein sequence ID" value="KAK3747999.1"/>
    <property type="molecule type" value="Genomic_DNA"/>
</dbReference>
<keyword evidence="11" id="KW-1185">Reference proteome</keyword>
<keyword evidence="5" id="KW-0479">Metal-binding</keyword>
<dbReference type="GO" id="GO:0005634">
    <property type="term" value="C:nucleus"/>
    <property type="evidence" value="ECO:0007669"/>
    <property type="project" value="UniProtKB-SubCell"/>
</dbReference>
<dbReference type="PANTHER" id="PTHR22930">
    <property type="match status" value="1"/>
</dbReference>
<evidence type="ECO:0000256" key="2">
    <source>
        <dbReference type="ARBA" id="ARBA00004123"/>
    </source>
</evidence>
<proteinExistence type="inferred from homology"/>
<evidence type="ECO:0000313" key="10">
    <source>
        <dbReference type="EMBL" id="KAK3747999.1"/>
    </source>
</evidence>
<dbReference type="InterPro" id="IPR045249">
    <property type="entry name" value="HARBI1-like"/>
</dbReference>
<dbReference type="Pfam" id="PF13359">
    <property type="entry name" value="DDE_Tnp_4"/>
    <property type="match status" value="1"/>
</dbReference>
<evidence type="ECO:0000256" key="8">
    <source>
        <dbReference type="SAM" id="MobiDB-lite"/>
    </source>
</evidence>
<evidence type="ECO:0000256" key="1">
    <source>
        <dbReference type="ARBA" id="ARBA00001968"/>
    </source>
</evidence>
<accession>A0AAE1D0I0</accession>
<reference evidence="10" key="1">
    <citation type="journal article" date="2023" name="G3 (Bethesda)">
        <title>A reference genome for the long-term kleptoplast-retaining sea slug Elysia crispata morphotype clarki.</title>
        <authorList>
            <person name="Eastman K.E."/>
            <person name="Pendleton A.L."/>
            <person name="Shaikh M.A."/>
            <person name="Suttiyut T."/>
            <person name="Ogas R."/>
            <person name="Tomko P."/>
            <person name="Gavelis G."/>
            <person name="Widhalm J.R."/>
            <person name="Wisecaver J.H."/>
        </authorList>
    </citation>
    <scope>NUCLEOTIDE SEQUENCE</scope>
    <source>
        <strain evidence="10">ECLA1</strain>
    </source>
</reference>
<keyword evidence="6" id="KW-0378">Hydrolase</keyword>
<dbReference type="GO" id="GO:0046872">
    <property type="term" value="F:metal ion binding"/>
    <property type="evidence" value="ECO:0007669"/>
    <property type="project" value="UniProtKB-KW"/>
</dbReference>
<comment type="subcellular location">
    <subcellularLocation>
        <location evidence="2">Nucleus</location>
    </subcellularLocation>
</comment>
<evidence type="ECO:0000256" key="3">
    <source>
        <dbReference type="ARBA" id="ARBA00006958"/>
    </source>
</evidence>
<evidence type="ECO:0000256" key="6">
    <source>
        <dbReference type="ARBA" id="ARBA00022801"/>
    </source>
</evidence>
<dbReference type="Proteomes" id="UP001283361">
    <property type="component" value="Unassembled WGS sequence"/>
</dbReference>
<dbReference type="AlphaFoldDB" id="A0AAE1D0I0"/>
<sequence>MDEKTYVQLYGILRPLIEKETTQMREPISAHERLTATLRFLATGAKYRELQYMTCISPQALCKIIPETCCAIYQALSKDYLKFPSTKQDWLSIAQDFEQKWQFPNCLGAIDGKHIAITPPPEAGSYYYNYKGFNSMVLLAVANANYEFVYASFGTNGRVSDGGVIDQTDFYDKLINGALQIPEPSKINGLPYVFVADEAFALRPDFLKPFNVRVLDDQKRIFNYRLSRARRVIENVFGILVSRFGVFRSQINLKPENIDKVVMACCELHNFLRRNASQSYSPPEHLDHEEPVSHEMQDGLRTDSPHVANIAHGQNRNATEEAKFVRDQFMVYFNTNGKVPWQDAYA</sequence>
<evidence type="ECO:0000313" key="11">
    <source>
        <dbReference type="Proteomes" id="UP001283361"/>
    </source>
</evidence>
<keyword evidence="7" id="KW-0539">Nucleus</keyword>
<feature type="domain" description="DDE Tnp4" evidence="9">
    <location>
        <begin position="110"/>
        <end position="270"/>
    </location>
</feature>
<feature type="compositionally biased region" description="Basic and acidic residues" evidence="8">
    <location>
        <begin position="284"/>
        <end position="298"/>
    </location>
</feature>
<gene>
    <name evidence="10" type="ORF">RRG08_029856</name>
</gene>
<evidence type="ECO:0000259" key="9">
    <source>
        <dbReference type="Pfam" id="PF13359"/>
    </source>
</evidence>
<dbReference type="GO" id="GO:0004518">
    <property type="term" value="F:nuclease activity"/>
    <property type="evidence" value="ECO:0007669"/>
    <property type="project" value="UniProtKB-KW"/>
</dbReference>
<comment type="similarity">
    <text evidence="3">Belongs to the HARBI1 family.</text>
</comment>
<keyword evidence="4" id="KW-0540">Nuclease</keyword>
<evidence type="ECO:0000256" key="4">
    <source>
        <dbReference type="ARBA" id="ARBA00022722"/>
    </source>
</evidence>
<name>A0AAE1D0I0_9GAST</name>
<organism evidence="10 11">
    <name type="scientific">Elysia crispata</name>
    <name type="common">lettuce slug</name>
    <dbReference type="NCBI Taxonomy" id="231223"/>
    <lineage>
        <taxon>Eukaryota</taxon>
        <taxon>Metazoa</taxon>
        <taxon>Spiralia</taxon>
        <taxon>Lophotrochozoa</taxon>
        <taxon>Mollusca</taxon>
        <taxon>Gastropoda</taxon>
        <taxon>Heterobranchia</taxon>
        <taxon>Euthyneura</taxon>
        <taxon>Panpulmonata</taxon>
        <taxon>Sacoglossa</taxon>
        <taxon>Placobranchoidea</taxon>
        <taxon>Plakobranchidae</taxon>
        <taxon>Elysia</taxon>
    </lineage>
</organism>
<comment type="caution">
    <text evidence="10">The sequence shown here is derived from an EMBL/GenBank/DDBJ whole genome shotgun (WGS) entry which is preliminary data.</text>
</comment>
<protein>
    <recommendedName>
        <fullName evidence="9">DDE Tnp4 domain-containing protein</fullName>
    </recommendedName>
</protein>
<evidence type="ECO:0000256" key="7">
    <source>
        <dbReference type="ARBA" id="ARBA00023242"/>
    </source>
</evidence>
<comment type="cofactor">
    <cofactor evidence="1">
        <name>a divalent metal cation</name>
        <dbReference type="ChEBI" id="CHEBI:60240"/>
    </cofactor>
</comment>